<organism evidence="2 3">
    <name type="scientific">Brevibacterium yomogidense</name>
    <dbReference type="NCBI Taxonomy" id="946573"/>
    <lineage>
        <taxon>Bacteria</taxon>
        <taxon>Bacillati</taxon>
        <taxon>Actinomycetota</taxon>
        <taxon>Actinomycetes</taxon>
        <taxon>Micrococcales</taxon>
        <taxon>Brevibacteriaceae</taxon>
        <taxon>Brevibacterium</taxon>
    </lineage>
</organism>
<accession>A0A1X6WX32</accession>
<dbReference type="AlphaFoldDB" id="A0A1X6WX32"/>
<evidence type="ECO:0000313" key="3">
    <source>
        <dbReference type="Proteomes" id="UP000196581"/>
    </source>
</evidence>
<dbReference type="RefSeq" id="WP_087003772.1">
    <property type="nucleotide sequence ID" value="NZ_FWFF01000001.1"/>
</dbReference>
<dbReference type="PANTHER" id="PTHR46438">
    <property type="entry name" value="ALPHA/BETA-HYDROLASES SUPERFAMILY PROTEIN"/>
    <property type="match status" value="1"/>
</dbReference>
<dbReference type="Gene3D" id="3.40.50.1820">
    <property type="entry name" value="alpha/beta hydrolase"/>
    <property type="match status" value="1"/>
</dbReference>
<dbReference type="Proteomes" id="UP000196581">
    <property type="component" value="Unassembled WGS sequence"/>
</dbReference>
<gene>
    <name evidence="2" type="ORF">FM105_01875</name>
</gene>
<dbReference type="GO" id="GO:0016787">
    <property type="term" value="F:hydrolase activity"/>
    <property type="evidence" value="ECO:0007669"/>
    <property type="project" value="UniProtKB-KW"/>
</dbReference>
<evidence type="ECO:0000313" key="2">
    <source>
        <dbReference type="EMBL" id="SLM90194.1"/>
    </source>
</evidence>
<reference evidence="3" key="1">
    <citation type="submission" date="2017-02" db="EMBL/GenBank/DDBJ databases">
        <authorList>
            <person name="Dridi B."/>
        </authorList>
    </citation>
    <scope>NUCLEOTIDE SEQUENCE [LARGE SCALE GENOMIC DNA]</scope>
    <source>
        <strain evidence="3">B Co 03.10</strain>
    </source>
</reference>
<evidence type="ECO:0000259" key="1">
    <source>
        <dbReference type="Pfam" id="PF12697"/>
    </source>
</evidence>
<dbReference type="InterPro" id="IPR029058">
    <property type="entry name" value="AB_hydrolase_fold"/>
</dbReference>
<keyword evidence="3" id="KW-1185">Reference proteome</keyword>
<name>A0A1X6WX32_9MICO</name>
<dbReference type="EMBL" id="FWFF01000001">
    <property type="protein sequence ID" value="SLM90194.1"/>
    <property type="molecule type" value="Genomic_DNA"/>
</dbReference>
<proteinExistence type="predicted"/>
<dbReference type="Pfam" id="PF12697">
    <property type="entry name" value="Abhydrolase_6"/>
    <property type="match status" value="1"/>
</dbReference>
<keyword evidence="2" id="KW-0378">Hydrolase</keyword>
<dbReference type="InterPro" id="IPR000073">
    <property type="entry name" value="AB_hydrolase_1"/>
</dbReference>
<protein>
    <submittedName>
        <fullName evidence="2">Alpha/beta hydrolase fold</fullName>
    </submittedName>
</protein>
<dbReference type="SUPFAM" id="SSF53474">
    <property type="entry name" value="alpha/beta-Hydrolases"/>
    <property type="match status" value="1"/>
</dbReference>
<feature type="domain" description="AB hydrolase-1" evidence="1">
    <location>
        <begin position="55"/>
        <end position="218"/>
    </location>
</feature>
<sequence>MTAEDLTTVFIPGTHVSPDVFADVPVPLGSSAVGAAWMENAQPCTLLNAAAHAVGLAEGAPCVLVGHSTGGAIAATAAFAFPDQVKGLVLIDSGPDMRGHATVAEMLDELADPVDDEVLIRHARRNVPHGSPEEWIDAMVAYARRVGGAPAVEVLADQAATDLRTRGTLPRLPVEVLHGGLDPKRSPDDAAAWRDVFPAARVVVDQSVGHTPPLEDPVIVGAALERLVERVRSAT</sequence>